<dbReference type="EnsemblBacteria" id="ABA50747">
    <property type="protein sequence ID" value="ABA50747"/>
    <property type="gene ID" value="BURPS1710b_1471"/>
</dbReference>
<dbReference type="EMBL" id="CP000124">
    <property type="protein sequence ID" value="ABA50747.1"/>
    <property type="molecule type" value="Genomic_DNA"/>
</dbReference>
<feature type="domain" description="HTH luxR-type" evidence="4">
    <location>
        <begin position="236"/>
        <end position="301"/>
    </location>
</feature>
<dbReference type="KEGG" id="bpm:BURPS1710b_1471"/>
<feature type="compositionally biased region" description="Basic residues" evidence="3">
    <location>
        <begin position="26"/>
        <end position="37"/>
    </location>
</feature>
<dbReference type="PRINTS" id="PR00038">
    <property type="entry name" value="HTHLUXR"/>
</dbReference>
<proteinExistence type="predicted"/>
<dbReference type="InterPro" id="IPR011006">
    <property type="entry name" value="CheY-like_superfamily"/>
</dbReference>
<feature type="compositionally biased region" description="Basic residues" evidence="3">
    <location>
        <begin position="1"/>
        <end position="11"/>
    </location>
</feature>
<dbReference type="Gene3D" id="1.10.10.10">
    <property type="entry name" value="Winged helix-like DNA-binding domain superfamily/Winged helix DNA-binding domain"/>
    <property type="match status" value="1"/>
</dbReference>
<evidence type="ECO:0000259" key="4">
    <source>
        <dbReference type="PROSITE" id="PS50043"/>
    </source>
</evidence>
<dbReference type="SUPFAM" id="SSF52172">
    <property type="entry name" value="CheY-like"/>
    <property type="match status" value="1"/>
</dbReference>
<dbReference type="PROSITE" id="PS50110">
    <property type="entry name" value="RESPONSE_REGULATORY"/>
    <property type="match status" value="1"/>
</dbReference>
<dbReference type="PANTHER" id="PTHR43214:SF42">
    <property type="entry name" value="TRANSCRIPTIONAL REGULATORY PROTEIN DESR"/>
    <property type="match status" value="1"/>
</dbReference>
<dbReference type="Pfam" id="PF00196">
    <property type="entry name" value="GerE"/>
    <property type="match status" value="1"/>
</dbReference>
<organism evidence="6 7">
    <name type="scientific">Burkholderia pseudomallei (strain 1710b)</name>
    <dbReference type="NCBI Taxonomy" id="320372"/>
    <lineage>
        <taxon>Bacteria</taxon>
        <taxon>Pseudomonadati</taxon>
        <taxon>Pseudomonadota</taxon>
        <taxon>Betaproteobacteria</taxon>
        <taxon>Burkholderiales</taxon>
        <taxon>Burkholderiaceae</taxon>
        <taxon>Burkholderia</taxon>
        <taxon>pseudomallei group</taxon>
    </lineage>
</organism>
<evidence type="ECO:0000313" key="7">
    <source>
        <dbReference type="Proteomes" id="UP000002700"/>
    </source>
</evidence>
<evidence type="ECO:0000313" key="6">
    <source>
        <dbReference type="EMBL" id="ABA50747.1"/>
    </source>
</evidence>
<sequence length="363" mass="40669">MRRCRRTRRPPSRTSTKARPAPRSQARAHRRRPPRGSARRGLRVLVCLNFSYDFQLGRHFVMSLPLLRRWHSSFLDQSDKRRQNMRFLVLNSDAERRDGLKTLLRQIDRHAGYNDAKDWRQAQRLIKQQSFDLIVVDWQDIKRLGDLHALCQACAPTPVAALVDDASPVHAQALFEAGVLGVISRTTRPHLIVRALEMVLLGGHYVPPSALNLTEPAARARDGRVEAIVSQLPRRKRSPCSLLSPRQAQIMRFVHMGSTNKMIARTLGISEGTVKIHLASIFQQLGATNRAAAVAIYNGWLPPHLEVLLSARETSPKPVHGAAGPVPLRPAKSRHPYPLAAENESSAQPLIAAEPRTPFKANE</sequence>
<dbReference type="Gene3D" id="3.40.50.2300">
    <property type="match status" value="1"/>
</dbReference>
<dbReference type="SUPFAM" id="SSF46894">
    <property type="entry name" value="C-terminal effector domain of the bipartite response regulators"/>
    <property type="match status" value="1"/>
</dbReference>
<reference evidence="6 7" key="1">
    <citation type="submission" date="2005-09" db="EMBL/GenBank/DDBJ databases">
        <authorList>
            <person name="Woods D.E."/>
            <person name="Nierman W.C."/>
        </authorList>
    </citation>
    <scope>NUCLEOTIDE SEQUENCE [LARGE SCALE GENOMIC DNA]</scope>
    <source>
        <strain evidence="6 7">1710b</strain>
    </source>
</reference>
<name>Q3JU73_BURP1</name>
<gene>
    <name evidence="6" type="ordered locus">BURPS1710b_1471</name>
</gene>
<feature type="region of interest" description="Disordered" evidence="3">
    <location>
        <begin position="316"/>
        <end position="363"/>
    </location>
</feature>
<dbReference type="InterPro" id="IPR010518">
    <property type="entry name" value="FleQ"/>
</dbReference>
<feature type="region of interest" description="Disordered" evidence="3">
    <location>
        <begin position="1"/>
        <end position="37"/>
    </location>
</feature>
<dbReference type="InterPro" id="IPR001789">
    <property type="entry name" value="Sig_transdc_resp-reg_receiver"/>
</dbReference>
<dbReference type="SMART" id="SM00421">
    <property type="entry name" value="HTH_LUXR"/>
    <property type="match status" value="1"/>
</dbReference>
<dbReference type="InterPro" id="IPR036388">
    <property type="entry name" value="WH-like_DNA-bd_sf"/>
</dbReference>
<feature type="modified residue" description="4-aspartylphosphate" evidence="2">
    <location>
        <position position="137"/>
    </location>
</feature>
<dbReference type="InterPro" id="IPR039420">
    <property type="entry name" value="WalR-like"/>
</dbReference>
<keyword evidence="2" id="KW-0597">Phosphoprotein</keyword>
<evidence type="ECO:0000259" key="5">
    <source>
        <dbReference type="PROSITE" id="PS50110"/>
    </source>
</evidence>
<feature type="compositionally biased region" description="Low complexity" evidence="3">
    <location>
        <begin position="12"/>
        <end position="25"/>
    </location>
</feature>
<evidence type="ECO:0000256" key="2">
    <source>
        <dbReference type="PROSITE-ProRule" id="PRU00169"/>
    </source>
</evidence>
<dbReference type="CDD" id="cd06170">
    <property type="entry name" value="LuxR_C_like"/>
    <property type="match status" value="1"/>
</dbReference>
<dbReference type="Pfam" id="PF06490">
    <property type="entry name" value="FleQ"/>
    <property type="match status" value="1"/>
</dbReference>
<dbReference type="GO" id="GO:0003677">
    <property type="term" value="F:DNA binding"/>
    <property type="evidence" value="ECO:0007669"/>
    <property type="project" value="UniProtKB-KW"/>
</dbReference>
<dbReference type="PROSITE" id="PS50043">
    <property type="entry name" value="HTH_LUXR_2"/>
    <property type="match status" value="1"/>
</dbReference>
<evidence type="ECO:0000256" key="1">
    <source>
        <dbReference type="ARBA" id="ARBA00023125"/>
    </source>
</evidence>
<keyword evidence="1 6" id="KW-0238">DNA-binding</keyword>
<dbReference type="GO" id="GO:0006355">
    <property type="term" value="P:regulation of DNA-templated transcription"/>
    <property type="evidence" value="ECO:0007669"/>
    <property type="project" value="InterPro"/>
</dbReference>
<dbReference type="PANTHER" id="PTHR43214">
    <property type="entry name" value="TWO-COMPONENT RESPONSE REGULATOR"/>
    <property type="match status" value="1"/>
</dbReference>
<evidence type="ECO:0000256" key="3">
    <source>
        <dbReference type="SAM" id="MobiDB-lite"/>
    </source>
</evidence>
<dbReference type="Proteomes" id="UP000002700">
    <property type="component" value="Chromosome I"/>
</dbReference>
<accession>Q3JU73</accession>
<dbReference type="InterPro" id="IPR000792">
    <property type="entry name" value="Tscrpt_reg_LuxR_C"/>
</dbReference>
<feature type="domain" description="Response regulatory" evidence="5">
    <location>
        <begin position="86"/>
        <end position="200"/>
    </location>
</feature>
<dbReference type="GO" id="GO:0000160">
    <property type="term" value="P:phosphorelay signal transduction system"/>
    <property type="evidence" value="ECO:0007669"/>
    <property type="project" value="InterPro"/>
</dbReference>
<dbReference type="HOGENOM" id="CLU_000445_90_8_4"/>
<protein>
    <submittedName>
        <fullName evidence="6">DNA-binding response regulator</fullName>
    </submittedName>
</protein>
<dbReference type="AlphaFoldDB" id="Q3JU73"/>
<dbReference type="InterPro" id="IPR016032">
    <property type="entry name" value="Sig_transdc_resp-reg_C-effctor"/>
</dbReference>